<name>A0A7T0PX83_9ACTO</name>
<comment type="pathway">
    <text evidence="2">Purine metabolism; purine nucleoside salvage.</text>
</comment>
<evidence type="ECO:0000256" key="6">
    <source>
        <dbReference type="ARBA" id="ARBA00022679"/>
    </source>
</evidence>
<protein>
    <recommendedName>
        <fullName evidence="4">purine-nucleoside phosphorylase</fullName>
        <ecNumber evidence="4">2.4.2.1</ecNumber>
    </recommendedName>
    <alternativeName>
        <fullName evidence="7">Inosine-guanosine phosphorylase</fullName>
    </alternativeName>
</protein>
<accession>A0A7T0PX83</accession>
<proteinExistence type="inferred from homology"/>
<comment type="catalytic activity">
    <reaction evidence="8">
        <text>a purine 2'-deoxy-D-ribonucleoside + phosphate = a purine nucleobase + 2-deoxy-alpha-D-ribose 1-phosphate</text>
        <dbReference type="Rhea" id="RHEA:36431"/>
        <dbReference type="ChEBI" id="CHEBI:26386"/>
        <dbReference type="ChEBI" id="CHEBI:43474"/>
        <dbReference type="ChEBI" id="CHEBI:57259"/>
        <dbReference type="ChEBI" id="CHEBI:142361"/>
        <dbReference type="EC" id="2.4.2.1"/>
    </reaction>
</comment>
<dbReference type="EC" id="2.4.2.1" evidence="4"/>
<evidence type="ECO:0000313" key="10">
    <source>
        <dbReference type="EMBL" id="QPL05365.1"/>
    </source>
</evidence>
<organism evidence="10 11">
    <name type="scientific">Actinomyces respiraculi</name>
    <dbReference type="NCBI Taxonomy" id="2744574"/>
    <lineage>
        <taxon>Bacteria</taxon>
        <taxon>Bacillati</taxon>
        <taxon>Actinomycetota</taxon>
        <taxon>Actinomycetes</taxon>
        <taxon>Actinomycetales</taxon>
        <taxon>Actinomycetaceae</taxon>
        <taxon>Actinomyces</taxon>
    </lineage>
</organism>
<reference evidence="10 11" key="1">
    <citation type="submission" date="2020-11" db="EMBL/GenBank/DDBJ databases">
        <title>Actinomyces sp. ZJ750.</title>
        <authorList>
            <person name="Zhou J."/>
        </authorList>
    </citation>
    <scope>NUCLEOTIDE SEQUENCE [LARGE SCALE GENOMIC DNA]</scope>
    <source>
        <strain evidence="10 11">ZJ750</strain>
    </source>
</reference>
<evidence type="ECO:0000313" key="11">
    <source>
        <dbReference type="Proteomes" id="UP000594637"/>
    </source>
</evidence>
<dbReference type="EMBL" id="CP063989">
    <property type="protein sequence ID" value="QPL05365.1"/>
    <property type="molecule type" value="Genomic_DNA"/>
</dbReference>
<evidence type="ECO:0000256" key="8">
    <source>
        <dbReference type="ARBA" id="ARBA00048556"/>
    </source>
</evidence>
<dbReference type="GO" id="GO:0005737">
    <property type="term" value="C:cytoplasm"/>
    <property type="evidence" value="ECO:0007669"/>
    <property type="project" value="TreeGrafter"/>
</dbReference>
<dbReference type="UniPathway" id="UPA00606"/>
<dbReference type="SUPFAM" id="SSF53167">
    <property type="entry name" value="Purine and uridine phosphorylases"/>
    <property type="match status" value="1"/>
</dbReference>
<keyword evidence="6" id="KW-0808">Transferase</keyword>
<evidence type="ECO:0000256" key="7">
    <source>
        <dbReference type="ARBA" id="ARBA00031036"/>
    </source>
</evidence>
<feature type="domain" description="Nucleoside phosphorylase" evidence="9">
    <location>
        <begin position="109"/>
        <end position="241"/>
    </location>
</feature>
<keyword evidence="11" id="KW-1185">Reference proteome</keyword>
<dbReference type="GO" id="GO:0009116">
    <property type="term" value="P:nucleoside metabolic process"/>
    <property type="evidence" value="ECO:0007669"/>
    <property type="project" value="InterPro"/>
</dbReference>
<evidence type="ECO:0000259" key="9">
    <source>
        <dbReference type="Pfam" id="PF01048"/>
    </source>
</evidence>
<dbReference type="Proteomes" id="UP000594637">
    <property type="component" value="Chromosome"/>
</dbReference>
<dbReference type="GO" id="GO:0004731">
    <property type="term" value="F:purine-nucleoside phosphorylase activity"/>
    <property type="evidence" value="ECO:0007669"/>
    <property type="project" value="UniProtKB-EC"/>
</dbReference>
<dbReference type="Gene3D" id="3.40.50.1580">
    <property type="entry name" value="Nucleoside phosphorylase domain"/>
    <property type="match status" value="1"/>
</dbReference>
<dbReference type="PANTHER" id="PTHR11904:SF9">
    <property type="entry name" value="PURINE NUCLEOSIDE PHOSPHORYLASE-RELATED"/>
    <property type="match status" value="1"/>
</dbReference>
<evidence type="ECO:0000256" key="3">
    <source>
        <dbReference type="ARBA" id="ARBA00006751"/>
    </source>
</evidence>
<comment type="similarity">
    <text evidence="3">Belongs to the PNP/MTAP phosphorylase family.</text>
</comment>
<dbReference type="PANTHER" id="PTHR11904">
    <property type="entry name" value="METHYLTHIOADENOSINE/PURINE NUCLEOSIDE PHOSPHORYLASE"/>
    <property type="match status" value="1"/>
</dbReference>
<dbReference type="InterPro" id="IPR011268">
    <property type="entry name" value="Purine_phosphorylase"/>
</dbReference>
<evidence type="ECO:0000256" key="4">
    <source>
        <dbReference type="ARBA" id="ARBA00011886"/>
    </source>
</evidence>
<dbReference type="InterPro" id="IPR000845">
    <property type="entry name" value="Nucleoside_phosphorylase_d"/>
</dbReference>
<keyword evidence="5" id="KW-0328">Glycosyltransferase</keyword>
<dbReference type="AlphaFoldDB" id="A0A7T0PX83"/>
<evidence type="ECO:0000256" key="1">
    <source>
        <dbReference type="ARBA" id="ARBA00002678"/>
    </source>
</evidence>
<comment type="function">
    <text evidence="1">The purine nucleoside phosphorylases catalyze the phosphorolytic breakdown of the N-glycosidic bond in the beta-(deoxy)ribonucleoside molecules, with the formation of the corresponding free purine bases and pentose-1-phosphate. Cleaves guanosine, inosine, 2'-deoxyguanosine and 2'-deoxyinosine.</text>
</comment>
<evidence type="ECO:0000256" key="2">
    <source>
        <dbReference type="ARBA" id="ARBA00005058"/>
    </source>
</evidence>
<evidence type="ECO:0000256" key="5">
    <source>
        <dbReference type="ARBA" id="ARBA00022676"/>
    </source>
</evidence>
<dbReference type="Pfam" id="PF01048">
    <property type="entry name" value="PNP_UDP_1"/>
    <property type="match status" value="1"/>
</dbReference>
<dbReference type="RefSeq" id="WP_166858171.1">
    <property type="nucleotide sequence ID" value="NZ_CP063989.1"/>
</dbReference>
<dbReference type="InterPro" id="IPR035994">
    <property type="entry name" value="Nucleoside_phosphorylase_sf"/>
</dbReference>
<gene>
    <name evidence="10" type="ORF">ID810_11790</name>
</gene>
<dbReference type="KEGG" id="arep:ID810_11790"/>
<sequence length="269" mass="27294">MAAQSADTWDEDPDGVSILLSTGRAHHDLLVVAEPALLTEIDQAWGAPDVRVRLSYLPGVSAPGGTGQEDALDSYDRGGLGVLVARGRTAAYEGGPAHRTTALARIAAGTGVRAALLVTRACALTEAGDLLAVGDHLNLTGAPLFPATDPLDAAWDPNLFVRLTQLDGVSAAGVVALVPGPIRPTPAESFIMRGLGVDAVVMDSVAEAMALASRGVHVACLACVDHTGAGAAPGSTGRRAVGRVSSAEPSRPAAQVVHEAVEALLDEIG</sequence>